<evidence type="ECO:0000256" key="8">
    <source>
        <dbReference type="ARBA" id="ARBA00022840"/>
    </source>
</evidence>
<dbReference type="InterPro" id="IPR027417">
    <property type="entry name" value="P-loop_NTPase"/>
</dbReference>
<dbReference type="Pfam" id="PF02223">
    <property type="entry name" value="Thymidylate_kin"/>
    <property type="match status" value="1"/>
</dbReference>
<organism evidence="13 14">
    <name type="scientific">Candidatus Gottesmanbacteria bacterium RIFCSPLOWO2_01_FULL_49_10</name>
    <dbReference type="NCBI Taxonomy" id="1798396"/>
    <lineage>
        <taxon>Bacteria</taxon>
        <taxon>Candidatus Gottesmaniibacteriota</taxon>
    </lineage>
</organism>
<dbReference type="PROSITE" id="PS01331">
    <property type="entry name" value="THYMIDYLATE_KINASE"/>
    <property type="match status" value="1"/>
</dbReference>
<evidence type="ECO:0000259" key="12">
    <source>
        <dbReference type="Pfam" id="PF02223"/>
    </source>
</evidence>
<dbReference type="InterPro" id="IPR018094">
    <property type="entry name" value="Thymidylate_kinase"/>
</dbReference>
<keyword evidence="7 11" id="KW-0418">Kinase</keyword>
<dbReference type="NCBIfam" id="TIGR00041">
    <property type="entry name" value="DTMP_kinase"/>
    <property type="match status" value="1"/>
</dbReference>
<sequence>MKRGFFIIFEGGEGAGKSIQVEILVSHLHEEGYSVVVTREPGGTRIGEQIRAITHNQENVDLDAVAEAYLMAAARAQHVAQLIEPAIEAGKIVVCDRYVDSSIAYQGFGRKLGVDTIRSLNALAVNGAVPDLTVLLDVPPEVGLKRRAKSRKGVDRLDMQQKDFYTRVYQGYLALAKEHPNRYVVIDASQAIEAVAQDVWRSVKHALLIANESTNV</sequence>
<evidence type="ECO:0000256" key="3">
    <source>
        <dbReference type="ARBA" id="ARBA00017144"/>
    </source>
</evidence>
<dbReference type="STRING" id="1798396.A2973_00275"/>
<dbReference type="InterPro" id="IPR018095">
    <property type="entry name" value="Thymidylate_kin_CS"/>
</dbReference>
<accession>A0A1F6AYB8</accession>
<dbReference type="FunFam" id="3.40.50.300:FF:000225">
    <property type="entry name" value="Thymidylate kinase"/>
    <property type="match status" value="1"/>
</dbReference>
<dbReference type="AlphaFoldDB" id="A0A1F6AYB8"/>
<evidence type="ECO:0000256" key="7">
    <source>
        <dbReference type="ARBA" id="ARBA00022777"/>
    </source>
</evidence>
<keyword evidence="4 11" id="KW-0808">Transferase</keyword>
<dbReference type="GO" id="GO:0005829">
    <property type="term" value="C:cytosol"/>
    <property type="evidence" value="ECO:0007669"/>
    <property type="project" value="TreeGrafter"/>
</dbReference>
<evidence type="ECO:0000256" key="2">
    <source>
        <dbReference type="ARBA" id="ARBA00012980"/>
    </source>
</evidence>
<name>A0A1F6AYB8_9BACT</name>
<dbReference type="EMBL" id="MFJZ01000040">
    <property type="protein sequence ID" value="OGG29681.1"/>
    <property type="molecule type" value="Genomic_DNA"/>
</dbReference>
<dbReference type="GO" id="GO:0005524">
    <property type="term" value="F:ATP binding"/>
    <property type="evidence" value="ECO:0007669"/>
    <property type="project" value="UniProtKB-UniRule"/>
</dbReference>
<evidence type="ECO:0000313" key="14">
    <source>
        <dbReference type="Proteomes" id="UP000176409"/>
    </source>
</evidence>
<evidence type="ECO:0000313" key="13">
    <source>
        <dbReference type="EMBL" id="OGG29681.1"/>
    </source>
</evidence>
<dbReference type="GO" id="GO:0006233">
    <property type="term" value="P:dTDP biosynthetic process"/>
    <property type="evidence" value="ECO:0007669"/>
    <property type="project" value="InterPro"/>
</dbReference>
<evidence type="ECO:0000256" key="5">
    <source>
        <dbReference type="ARBA" id="ARBA00022727"/>
    </source>
</evidence>
<dbReference type="Proteomes" id="UP000176409">
    <property type="component" value="Unassembled WGS sequence"/>
</dbReference>
<proteinExistence type="inferred from homology"/>
<reference evidence="13 14" key="1">
    <citation type="journal article" date="2016" name="Nat. Commun.">
        <title>Thousands of microbial genomes shed light on interconnected biogeochemical processes in an aquifer system.</title>
        <authorList>
            <person name="Anantharaman K."/>
            <person name="Brown C.T."/>
            <person name="Hug L.A."/>
            <person name="Sharon I."/>
            <person name="Castelle C.J."/>
            <person name="Probst A.J."/>
            <person name="Thomas B.C."/>
            <person name="Singh A."/>
            <person name="Wilkins M.J."/>
            <person name="Karaoz U."/>
            <person name="Brodie E.L."/>
            <person name="Williams K.H."/>
            <person name="Hubbard S.S."/>
            <person name="Banfield J.F."/>
        </authorList>
    </citation>
    <scope>NUCLEOTIDE SEQUENCE [LARGE SCALE GENOMIC DNA]</scope>
</reference>
<comment type="similarity">
    <text evidence="1 11">Belongs to the thymidylate kinase family.</text>
</comment>
<dbReference type="InterPro" id="IPR039430">
    <property type="entry name" value="Thymidylate_kin-like_dom"/>
</dbReference>
<dbReference type="PANTHER" id="PTHR10344">
    <property type="entry name" value="THYMIDYLATE KINASE"/>
    <property type="match status" value="1"/>
</dbReference>
<dbReference type="CDD" id="cd01672">
    <property type="entry name" value="TMPK"/>
    <property type="match status" value="1"/>
</dbReference>
<dbReference type="HAMAP" id="MF_00165">
    <property type="entry name" value="Thymidylate_kinase"/>
    <property type="match status" value="1"/>
</dbReference>
<dbReference type="EC" id="2.7.4.9" evidence="2 11"/>
<comment type="catalytic activity">
    <reaction evidence="9 11">
        <text>dTMP + ATP = dTDP + ADP</text>
        <dbReference type="Rhea" id="RHEA:13517"/>
        <dbReference type="ChEBI" id="CHEBI:30616"/>
        <dbReference type="ChEBI" id="CHEBI:58369"/>
        <dbReference type="ChEBI" id="CHEBI:63528"/>
        <dbReference type="ChEBI" id="CHEBI:456216"/>
        <dbReference type="EC" id="2.7.4.9"/>
    </reaction>
</comment>
<keyword evidence="6 11" id="KW-0547">Nucleotide-binding</keyword>
<feature type="domain" description="Thymidylate kinase-like" evidence="12">
    <location>
        <begin position="9"/>
        <end position="198"/>
    </location>
</feature>
<evidence type="ECO:0000256" key="4">
    <source>
        <dbReference type="ARBA" id="ARBA00022679"/>
    </source>
</evidence>
<comment type="function">
    <text evidence="10 11">Phosphorylation of dTMP to form dTDP in both de novo and salvage pathways of dTTP synthesis.</text>
</comment>
<comment type="caution">
    <text evidence="13">The sequence shown here is derived from an EMBL/GenBank/DDBJ whole genome shotgun (WGS) entry which is preliminary data.</text>
</comment>
<evidence type="ECO:0000256" key="6">
    <source>
        <dbReference type="ARBA" id="ARBA00022741"/>
    </source>
</evidence>
<evidence type="ECO:0000256" key="11">
    <source>
        <dbReference type="HAMAP-Rule" id="MF_00165"/>
    </source>
</evidence>
<feature type="binding site" evidence="11">
    <location>
        <begin position="11"/>
        <end position="18"/>
    </location>
    <ligand>
        <name>ATP</name>
        <dbReference type="ChEBI" id="CHEBI:30616"/>
    </ligand>
</feature>
<evidence type="ECO:0000256" key="9">
    <source>
        <dbReference type="ARBA" id="ARBA00048743"/>
    </source>
</evidence>
<dbReference type="GO" id="GO:0004798">
    <property type="term" value="F:dTMP kinase activity"/>
    <property type="evidence" value="ECO:0007669"/>
    <property type="project" value="UniProtKB-UniRule"/>
</dbReference>
<dbReference type="PANTHER" id="PTHR10344:SF4">
    <property type="entry name" value="UMP-CMP KINASE 2, MITOCHONDRIAL"/>
    <property type="match status" value="1"/>
</dbReference>
<dbReference type="Gene3D" id="3.40.50.300">
    <property type="entry name" value="P-loop containing nucleotide triphosphate hydrolases"/>
    <property type="match status" value="1"/>
</dbReference>
<gene>
    <name evidence="11" type="primary">tmk</name>
    <name evidence="13" type="ORF">A2973_00275</name>
</gene>
<dbReference type="GO" id="GO:0006235">
    <property type="term" value="P:dTTP biosynthetic process"/>
    <property type="evidence" value="ECO:0007669"/>
    <property type="project" value="UniProtKB-UniRule"/>
</dbReference>
<evidence type="ECO:0000256" key="1">
    <source>
        <dbReference type="ARBA" id="ARBA00009776"/>
    </source>
</evidence>
<dbReference type="SUPFAM" id="SSF52540">
    <property type="entry name" value="P-loop containing nucleoside triphosphate hydrolases"/>
    <property type="match status" value="1"/>
</dbReference>
<protein>
    <recommendedName>
        <fullName evidence="3 11">Thymidylate kinase</fullName>
        <ecNumber evidence="2 11">2.7.4.9</ecNumber>
    </recommendedName>
    <alternativeName>
        <fullName evidence="11">dTMP kinase</fullName>
    </alternativeName>
</protein>
<keyword evidence="8 11" id="KW-0067">ATP-binding</keyword>
<evidence type="ECO:0000256" key="10">
    <source>
        <dbReference type="ARBA" id="ARBA00057735"/>
    </source>
</evidence>
<dbReference type="GO" id="GO:0006227">
    <property type="term" value="P:dUDP biosynthetic process"/>
    <property type="evidence" value="ECO:0007669"/>
    <property type="project" value="TreeGrafter"/>
</dbReference>
<keyword evidence="5 11" id="KW-0545">Nucleotide biosynthesis</keyword>